<dbReference type="AlphaFoldDB" id="A0A0A7I9P5"/>
<protein>
    <submittedName>
        <fullName evidence="1">Uncharacterized protein</fullName>
    </submittedName>
</protein>
<reference evidence="1 2" key="1">
    <citation type="journal article" date="2015" name="Genome Announc.">
        <title>Bifidobacterium pseudolongum Strain PV8-2, Isolated from a Stool Sample of an Anemic Kenyan Infant.</title>
        <authorList>
            <person name="Vazquez-Gutierrez P."/>
            <person name="Lacroix C."/>
            <person name="Chassard C."/>
            <person name="Klumpp J."/>
            <person name="Stevens M.J."/>
            <person name="Jans C."/>
        </authorList>
    </citation>
    <scope>NUCLEOTIDE SEQUENCE [LARGE SCALE GENOMIC DNA]</scope>
    <source>
        <strain evidence="1 2">PV8-2</strain>
    </source>
</reference>
<dbReference type="Proteomes" id="UP000030636">
    <property type="component" value="Chromosome"/>
</dbReference>
<dbReference type="OrthoDB" id="9998171at2"/>
<accession>A0A0A7I9P5</accession>
<name>A0A0A7I9P5_9BIFI</name>
<sequence>MNNIDFEHAAEALAGRYEERDKISAMVACLCSAVTSARDALVDAMGRNTEAMERVADAADAYRLSRHEGLTVGELMEGVAVSGPNPTIDGQYVMNPEVEFHDGLYANGGVFRDKDGKSWFALDVDQELKASNPQELREIAELFRTSFAGVLDFAAHEWEKQIVAGEVTLDTKEEA</sequence>
<evidence type="ECO:0000313" key="2">
    <source>
        <dbReference type="Proteomes" id="UP000030636"/>
    </source>
</evidence>
<dbReference type="HOGENOM" id="CLU_1529693_0_0_11"/>
<dbReference type="EMBL" id="CP007457">
    <property type="protein sequence ID" value="AIZ16983.1"/>
    <property type="molecule type" value="Genomic_DNA"/>
</dbReference>
<keyword evidence="2" id="KW-1185">Reference proteome</keyword>
<dbReference type="KEGG" id="bpsp:AH67_00540"/>
<dbReference type="RefSeq" id="WP_039170823.1">
    <property type="nucleotide sequence ID" value="NZ_CP007457.1"/>
</dbReference>
<evidence type="ECO:0000313" key="1">
    <source>
        <dbReference type="EMBL" id="AIZ16983.1"/>
    </source>
</evidence>
<proteinExistence type="predicted"/>
<organism evidence="1 2">
    <name type="scientific">Bifidobacterium pseudolongum PV8-2</name>
    <dbReference type="NCBI Taxonomy" id="1447715"/>
    <lineage>
        <taxon>Bacteria</taxon>
        <taxon>Bacillati</taxon>
        <taxon>Actinomycetota</taxon>
        <taxon>Actinomycetes</taxon>
        <taxon>Bifidobacteriales</taxon>
        <taxon>Bifidobacteriaceae</taxon>
        <taxon>Bifidobacterium</taxon>
    </lineage>
</organism>
<dbReference type="STRING" id="1447715.AH67_00540"/>
<gene>
    <name evidence="1" type="ORF">AH67_00540</name>
</gene>